<evidence type="ECO:0000313" key="2">
    <source>
        <dbReference type="EMBL" id="KFA94784.1"/>
    </source>
</evidence>
<reference evidence="2 3" key="1">
    <citation type="submission" date="2014-07" db="EMBL/GenBank/DDBJ databases">
        <title>Draft Genome Sequence of Gephyronic Acid Producer, Cystobacter violaceus Strain Cb vi76.</title>
        <authorList>
            <person name="Stevens D.C."/>
            <person name="Young J."/>
            <person name="Carmichael R."/>
            <person name="Tan J."/>
            <person name="Taylor R.E."/>
        </authorList>
    </citation>
    <scope>NUCLEOTIDE SEQUENCE [LARGE SCALE GENOMIC DNA]</scope>
    <source>
        <strain evidence="2 3">Cb vi76</strain>
    </source>
</reference>
<gene>
    <name evidence="2" type="ORF">Q664_01035</name>
</gene>
<dbReference type="RefSeq" id="WP_043388703.1">
    <property type="nucleotide sequence ID" value="NZ_JPMI01000004.1"/>
</dbReference>
<dbReference type="EMBL" id="JPMI01000004">
    <property type="protein sequence ID" value="KFA94784.1"/>
    <property type="molecule type" value="Genomic_DNA"/>
</dbReference>
<name>A0A084T249_9BACT</name>
<organism evidence="2 3">
    <name type="scientific">Archangium violaceum Cb vi76</name>
    <dbReference type="NCBI Taxonomy" id="1406225"/>
    <lineage>
        <taxon>Bacteria</taxon>
        <taxon>Pseudomonadati</taxon>
        <taxon>Myxococcota</taxon>
        <taxon>Myxococcia</taxon>
        <taxon>Myxococcales</taxon>
        <taxon>Cystobacterineae</taxon>
        <taxon>Archangiaceae</taxon>
        <taxon>Archangium</taxon>
    </lineage>
</organism>
<evidence type="ECO:0000313" key="3">
    <source>
        <dbReference type="Proteomes" id="UP000028547"/>
    </source>
</evidence>
<evidence type="ECO:0000256" key="1">
    <source>
        <dbReference type="SAM" id="MobiDB-lite"/>
    </source>
</evidence>
<dbReference type="Proteomes" id="UP000028547">
    <property type="component" value="Unassembled WGS sequence"/>
</dbReference>
<protein>
    <submittedName>
        <fullName evidence="2">Uncharacterized protein</fullName>
    </submittedName>
</protein>
<dbReference type="AlphaFoldDB" id="A0A084T249"/>
<sequence length="257" mass="28167">MDEEKKSGASGKGAARVGPYLIEEQVEQSNDSQEELYLATHETSGATALVRKHAAEEASALRKDWRVFLGSWASRGYSVMEVEHTDWAKAQDRQTAESLLHTLEGALEEVRRMVRVMSDSHESRLRWRLGWGVASAVTGCALLLVLVRLAPLSQPPSAPPAPLSHEVPTAVETSDFDAWLSDTTPPGQPVLARPLPKEPLKGQKRPPCTRYTEVELVGACWAPHKLKAPCPDTLFEYQGECYLPSFSAKPPASSLGQ</sequence>
<comment type="caution">
    <text evidence="2">The sequence shown here is derived from an EMBL/GenBank/DDBJ whole genome shotgun (WGS) entry which is preliminary data.</text>
</comment>
<accession>A0A084T249</accession>
<feature type="region of interest" description="Disordered" evidence="1">
    <location>
        <begin position="185"/>
        <end position="206"/>
    </location>
</feature>
<proteinExistence type="predicted"/>